<evidence type="ECO:0000256" key="7">
    <source>
        <dbReference type="ARBA" id="ARBA00022807"/>
    </source>
</evidence>
<sequence>MQSVEVANGVVNLGNTCYMNAVIQSLAHAPDLCMAIDCEPHCASCPIYQRNQSLKESSETSENSEFCMLCELELLLIELHKQKHDSGPVSPSVFVDGFIKHIAPWFKLGVQEDSHEFLRLLIDAMQKSSKKKEAETKTKTEEDDEAKQEEYSFRLFCGEVESTVTCSNCSSISSTIDPIEDIGLEVTNSSSSNYAASTYGRSGSSSPTPSSLTDINTALKKFIATENLDSGYKCEECSKVGRATKQSKLKSLPPILTLHIKRFRYGNDTKGLSHLPSRRGPSPGLDNVGSSGSAKIEGHVKFPQVFDIRPYVTDDLQEKSKSMLSRLFAVIVHSGKNSHSGHYISYVRNVAKNEWWKMDDGKVMLVSKDEVFNAEAYMLFYRVVDHPVSVDLKAKSLKKAEEDAKKKAEEDAKKELEAAKIKEEITETSNGSVNSTSLSGPTSLDASTVVTSISNEASSGKKRKRDSPDFKSGEEWARKMTNKPKSMLQFIRAAQDYFCERIELEPEYLQMMTDEVEAGQQRTQNPSFGISLKGDVSNYHVIDEFRHALWTLFEQILPRDQGELEDLFRPKEKKNGGGRSGNQAENGAVKTETK</sequence>
<name>A0AAD3DCA8_9STRA</name>
<feature type="compositionally biased region" description="Polar residues" evidence="8">
    <location>
        <begin position="427"/>
        <end position="445"/>
    </location>
</feature>
<evidence type="ECO:0000256" key="8">
    <source>
        <dbReference type="SAM" id="MobiDB-lite"/>
    </source>
</evidence>
<feature type="domain" description="USP" evidence="9">
    <location>
        <begin position="8"/>
        <end position="384"/>
    </location>
</feature>
<dbReference type="Gene3D" id="3.90.70.10">
    <property type="entry name" value="Cysteine proteinases"/>
    <property type="match status" value="1"/>
</dbReference>
<dbReference type="GO" id="GO:0005829">
    <property type="term" value="C:cytosol"/>
    <property type="evidence" value="ECO:0007669"/>
    <property type="project" value="TreeGrafter"/>
</dbReference>
<evidence type="ECO:0000313" key="11">
    <source>
        <dbReference type="Proteomes" id="UP001054902"/>
    </source>
</evidence>
<dbReference type="PROSITE" id="PS50235">
    <property type="entry name" value="USP_3"/>
    <property type="match status" value="1"/>
</dbReference>
<dbReference type="InterPro" id="IPR038765">
    <property type="entry name" value="Papain-like_cys_pep_sf"/>
</dbReference>
<dbReference type="GO" id="GO:0004843">
    <property type="term" value="F:cysteine-type deubiquitinase activity"/>
    <property type="evidence" value="ECO:0007669"/>
    <property type="project" value="UniProtKB-EC"/>
</dbReference>
<dbReference type="InterPro" id="IPR018200">
    <property type="entry name" value="USP_CS"/>
</dbReference>
<evidence type="ECO:0000256" key="2">
    <source>
        <dbReference type="ARBA" id="ARBA00009085"/>
    </source>
</evidence>
<comment type="similarity">
    <text evidence="2">Belongs to the peptidase C19 family.</text>
</comment>
<organism evidence="10 11">
    <name type="scientific">Chaetoceros tenuissimus</name>
    <dbReference type="NCBI Taxonomy" id="426638"/>
    <lineage>
        <taxon>Eukaryota</taxon>
        <taxon>Sar</taxon>
        <taxon>Stramenopiles</taxon>
        <taxon>Ochrophyta</taxon>
        <taxon>Bacillariophyta</taxon>
        <taxon>Coscinodiscophyceae</taxon>
        <taxon>Chaetocerotophycidae</taxon>
        <taxon>Chaetocerotales</taxon>
        <taxon>Chaetocerotaceae</taxon>
        <taxon>Chaetoceros</taxon>
    </lineage>
</organism>
<dbReference type="InterPro" id="IPR001394">
    <property type="entry name" value="Peptidase_C19_UCH"/>
</dbReference>
<accession>A0AAD3DCA8</accession>
<comment type="catalytic activity">
    <reaction evidence="1">
        <text>Thiol-dependent hydrolysis of ester, thioester, amide, peptide and isopeptide bonds formed by the C-terminal Gly of ubiquitin (a 76-residue protein attached to proteins as an intracellular targeting signal).</text>
        <dbReference type="EC" id="3.4.19.12"/>
    </reaction>
</comment>
<feature type="region of interest" description="Disordered" evidence="8">
    <location>
        <begin position="426"/>
        <end position="445"/>
    </location>
</feature>
<keyword evidence="5" id="KW-0833">Ubl conjugation pathway</keyword>
<evidence type="ECO:0000256" key="4">
    <source>
        <dbReference type="ARBA" id="ARBA00022670"/>
    </source>
</evidence>
<evidence type="ECO:0000256" key="3">
    <source>
        <dbReference type="ARBA" id="ARBA00012759"/>
    </source>
</evidence>
<reference evidence="10 11" key="1">
    <citation type="journal article" date="2021" name="Sci. Rep.">
        <title>The genome of the diatom Chaetoceros tenuissimus carries an ancient integrated fragment of an extant virus.</title>
        <authorList>
            <person name="Hongo Y."/>
            <person name="Kimura K."/>
            <person name="Takaki Y."/>
            <person name="Yoshida Y."/>
            <person name="Baba S."/>
            <person name="Kobayashi G."/>
            <person name="Nagasaki K."/>
            <person name="Hano T."/>
            <person name="Tomaru Y."/>
        </authorList>
    </citation>
    <scope>NUCLEOTIDE SEQUENCE [LARGE SCALE GENOMIC DNA]</scope>
    <source>
        <strain evidence="10 11">NIES-3715</strain>
    </source>
</reference>
<keyword evidence="7" id="KW-0788">Thiol protease</keyword>
<dbReference type="EMBL" id="BLLK01000074">
    <property type="protein sequence ID" value="GFH61342.1"/>
    <property type="molecule type" value="Genomic_DNA"/>
</dbReference>
<proteinExistence type="inferred from homology"/>
<dbReference type="InterPro" id="IPR050164">
    <property type="entry name" value="Peptidase_C19"/>
</dbReference>
<gene>
    <name evidence="10" type="ORF">CTEN210_17818</name>
</gene>
<dbReference type="PANTHER" id="PTHR24006:SF758">
    <property type="entry name" value="UBIQUITIN CARBOXYL-TERMINAL HYDROLASE 36"/>
    <property type="match status" value="1"/>
</dbReference>
<dbReference type="PANTHER" id="PTHR24006">
    <property type="entry name" value="UBIQUITIN CARBOXYL-TERMINAL HYDROLASE"/>
    <property type="match status" value="1"/>
</dbReference>
<protein>
    <recommendedName>
        <fullName evidence="3">ubiquitinyl hydrolase 1</fullName>
        <ecNumber evidence="3">3.4.19.12</ecNumber>
    </recommendedName>
</protein>
<keyword evidence="11" id="KW-1185">Reference proteome</keyword>
<evidence type="ECO:0000256" key="5">
    <source>
        <dbReference type="ARBA" id="ARBA00022786"/>
    </source>
</evidence>
<comment type="caution">
    <text evidence="10">The sequence shown here is derived from an EMBL/GenBank/DDBJ whole genome shotgun (WGS) entry which is preliminary data.</text>
</comment>
<dbReference type="GO" id="GO:0016579">
    <property type="term" value="P:protein deubiquitination"/>
    <property type="evidence" value="ECO:0007669"/>
    <property type="project" value="InterPro"/>
</dbReference>
<feature type="compositionally biased region" description="Basic and acidic residues" evidence="8">
    <location>
        <begin position="564"/>
        <end position="575"/>
    </location>
</feature>
<dbReference type="InterPro" id="IPR028889">
    <property type="entry name" value="USP"/>
</dbReference>
<dbReference type="Pfam" id="PF00443">
    <property type="entry name" value="UCH"/>
    <property type="match status" value="1"/>
</dbReference>
<feature type="region of interest" description="Disordered" evidence="8">
    <location>
        <begin position="564"/>
        <end position="594"/>
    </location>
</feature>
<feature type="region of interest" description="Disordered" evidence="8">
    <location>
        <begin position="452"/>
        <end position="474"/>
    </location>
</feature>
<evidence type="ECO:0000313" key="10">
    <source>
        <dbReference type="EMBL" id="GFH61342.1"/>
    </source>
</evidence>
<keyword evidence="4" id="KW-0645">Protease</keyword>
<dbReference type="SUPFAM" id="SSF54001">
    <property type="entry name" value="Cysteine proteinases"/>
    <property type="match status" value="1"/>
</dbReference>
<keyword evidence="6" id="KW-0378">Hydrolase</keyword>
<dbReference type="FunFam" id="3.90.70.10:FF:000119">
    <property type="entry name" value="Ubiquitin specific peptidase 36"/>
    <property type="match status" value="1"/>
</dbReference>
<dbReference type="Proteomes" id="UP001054902">
    <property type="component" value="Unassembled WGS sequence"/>
</dbReference>
<dbReference type="EC" id="3.4.19.12" evidence="3"/>
<evidence type="ECO:0000256" key="1">
    <source>
        <dbReference type="ARBA" id="ARBA00000707"/>
    </source>
</evidence>
<dbReference type="GO" id="GO:0005634">
    <property type="term" value="C:nucleus"/>
    <property type="evidence" value="ECO:0007669"/>
    <property type="project" value="TreeGrafter"/>
</dbReference>
<evidence type="ECO:0000259" key="9">
    <source>
        <dbReference type="PROSITE" id="PS50235"/>
    </source>
</evidence>
<dbReference type="AlphaFoldDB" id="A0AAD3DCA8"/>
<dbReference type="PROSITE" id="PS00972">
    <property type="entry name" value="USP_1"/>
    <property type="match status" value="1"/>
</dbReference>
<evidence type="ECO:0000256" key="6">
    <source>
        <dbReference type="ARBA" id="ARBA00022801"/>
    </source>
</evidence>
<feature type="region of interest" description="Disordered" evidence="8">
    <location>
        <begin position="270"/>
        <end position="290"/>
    </location>
</feature>
<dbReference type="GO" id="GO:0006508">
    <property type="term" value="P:proteolysis"/>
    <property type="evidence" value="ECO:0007669"/>
    <property type="project" value="UniProtKB-KW"/>
</dbReference>